<organism evidence="13 14">
    <name type="scientific">Mycoplasmopsis agassizii</name>
    <dbReference type="NCBI Taxonomy" id="33922"/>
    <lineage>
        <taxon>Bacteria</taxon>
        <taxon>Bacillati</taxon>
        <taxon>Mycoplasmatota</taxon>
        <taxon>Mycoplasmoidales</taxon>
        <taxon>Metamycoplasmataceae</taxon>
        <taxon>Mycoplasmopsis</taxon>
    </lineage>
</organism>
<comment type="cofactor">
    <cofactor evidence="10">
        <name>Mn(2+)</name>
        <dbReference type="ChEBI" id="CHEBI:29035"/>
    </cofactor>
    <cofactor evidence="10">
        <name>Mg(2+)</name>
        <dbReference type="ChEBI" id="CHEBI:18420"/>
    </cofactor>
    <text evidence="10">Manganese or magnesium. Binds 1 divalent metal ion per monomer in the absence of substrate. May bind a second metal ion after substrate binding.</text>
</comment>
<comment type="catalytic activity">
    <reaction evidence="1 10 11">
        <text>Endonucleolytic cleavage to 5'-phosphomonoester.</text>
        <dbReference type="EC" id="3.1.26.4"/>
    </reaction>
</comment>
<dbReference type="InterPro" id="IPR012337">
    <property type="entry name" value="RNaseH-like_sf"/>
</dbReference>
<dbReference type="RefSeq" id="WP_084231909.1">
    <property type="nucleotide sequence ID" value="NZ_CP166874.1"/>
</dbReference>
<keyword evidence="6 10" id="KW-0540">Nuclease</keyword>
<feature type="binding site" evidence="10">
    <location>
        <position position="138"/>
    </location>
    <ligand>
        <name>a divalent metal cation</name>
        <dbReference type="ChEBI" id="CHEBI:60240"/>
    </ligand>
</feature>
<feature type="domain" description="RNase H type-2" evidence="12">
    <location>
        <begin position="20"/>
        <end position="256"/>
    </location>
</feature>
<evidence type="ECO:0000256" key="4">
    <source>
        <dbReference type="ARBA" id="ARBA00008378"/>
    </source>
</evidence>
<dbReference type="EMBL" id="NQMN01000001">
    <property type="protein sequence ID" value="PAF55347.1"/>
    <property type="molecule type" value="Genomic_DNA"/>
</dbReference>
<evidence type="ECO:0000256" key="9">
    <source>
        <dbReference type="ARBA" id="ARBA00022801"/>
    </source>
</evidence>
<comment type="caution">
    <text evidence="13">The sequence shown here is derived from an EMBL/GenBank/DDBJ whole genome shotgun (WGS) entry which is preliminary data.</text>
</comment>
<evidence type="ECO:0000256" key="10">
    <source>
        <dbReference type="PROSITE-ProRule" id="PRU01319"/>
    </source>
</evidence>
<evidence type="ECO:0000256" key="8">
    <source>
        <dbReference type="ARBA" id="ARBA00022759"/>
    </source>
</evidence>
<dbReference type="SUPFAM" id="SSF53098">
    <property type="entry name" value="Ribonuclease H-like"/>
    <property type="match status" value="1"/>
</dbReference>
<dbReference type="InterPro" id="IPR001352">
    <property type="entry name" value="RNase_HII/HIII"/>
</dbReference>
<evidence type="ECO:0000313" key="13">
    <source>
        <dbReference type="EMBL" id="PAF55347.1"/>
    </source>
</evidence>
<comment type="subcellular location">
    <subcellularLocation>
        <location evidence="3">Cytoplasm</location>
    </subcellularLocation>
</comment>
<dbReference type="Pfam" id="PF01351">
    <property type="entry name" value="RNase_HII"/>
    <property type="match status" value="1"/>
</dbReference>
<dbReference type="InterPro" id="IPR024567">
    <property type="entry name" value="RNase_HII/HIII_dom"/>
</dbReference>
<keyword evidence="9 10" id="KW-0378">Hydrolase</keyword>
<evidence type="ECO:0000256" key="1">
    <source>
        <dbReference type="ARBA" id="ARBA00000077"/>
    </source>
</evidence>
<dbReference type="Proteomes" id="UP000217033">
    <property type="component" value="Unassembled WGS sequence"/>
</dbReference>
<dbReference type="PROSITE" id="PS51975">
    <property type="entry name" value="RNASE_H_2"/>
    <property type="match status" value="1"/>
</dbReference>
<protein>
    <recommendedName>
        <fullName evidence="11">Ribonuclease</fullName>
        <ecNumber evidence="11">3.1.26.4</ecNumber>
    </recommendedName>
</protein>
<evidence type="ECO:0000256" key="3">
    <source>
        <dbReference type="ARBA" id="ARBA00004496"/>
    </source>
</evidence>
<keyword evidence="14" id="KW-1185">Reference proteome</keyword>
<evidence type="ECO:0000256" key="5">
    <source>
        <dbReference type="ARBA" id="ARBA00022490"/>
    </source>
</evidence>
<proteinExistence type="inferred from homology"/>
<dbReference type="EC" id="3.1.26.4" evidence="11"/>
<gene>
    <name evidence="13" type="ORF">CJF60_01505</name>
</gene>
<evidence type="ECO:0000259" key="12">
    <source>
        <dbReference type="PROSITE" id="PS51975"/>
    </source>
</evidence>
<reference evidence="13" key="1">
    <citation type="submission" date="2017-08" db="EMBL/GenBank/DDBJ databases">
        <authorList>
            <person name="Alvarez-Ponce D."/>
            <person name="Weitzman C.L."/>
            <person name="Tillett R.L."/>
            <person name="Sandmeier F.C."/>
            <person name="Tracy C.R."/>
        </authorList>
    </citation>
    <scope>NUCLEOTIDE SEQUENCE [LARGE SCALE GENOMIC DNA]</scope>
    <source>
        <strain evidence="13">PS6</strain>
    </source>
</reference>
<feature type="binding site" evidence="10">
    <location>
        <position position="26"/>
    </location>
    <ligand>
        <name>a divalent metal cation</name>
        <dbReference type="ChEBI" id="CHEBI:60240"/>
    </ligand>
</feature>
<comment type="function">
    <text evidence="2 11">Endonuclease that specifically degrades the RNA of RNA-DNA hybrids.</text>
</comment>
<evidence type="ECO:0000256" key="11">
    <source>
        <dbReference type="RuleBase" id="RU003515"/>
    </source>
</evidence>
<dbReference type="InterPro" id="IPR036397">
    <property type="entry name" value="RNaseH_sf"/>
</dbReference>
<evidence type="ECO:0000313" key="14">
    <source>
        <dbReference type="Proteomes" id="UP000217033"/>
    </source>
</evidence>
<keyword evidence="5" id="KW-0963">Cytoplasm</keyword>
<evidence type="ECO:0000256" key="7">
    <source>
        <dbReference type="ARBA" id="ARBA00022723"/>
    </source>
</evidence>
<evidence type="ECO:0000256" key="6">
    <source>
        <dbReference type="ARBA" id="ARBA00022722"/>
    </source>
</evidence>
<name>A0ABX4H6A3_9BACT</name>
<dbReference type="Gene3D" id="3.30.420.10">
    <property type="entry name" value="Ribonuclease H-like superfamily/Ribonuclease H"/>
    <property type="match status" value="1"/>
</dbReference>
<keyword evidence="7 10" id="KW-0479">Metal-binding</keyword>
<sequence>MIKIKEINEQAKLDELFHSKKVLGIDESGVGDYFTPLTAAVAIVEEKDFARLKELGVGDSKKISDKRIQELAKIIADEKLAKYCASFIHPKGYNNLKKNYNANEIKTFVHLKAFTDSQRVSSKNTPIKSIDFDYVFIDQYSTLNAIEGYFKRFFNDEDPKANWPKFRKFGKDIILSTKAEDKHLSVAVASIFARDLLLRKMIEYNYEWEAEFPLGASKEVQEFARKFIDERARGDKKKETEMRYNLIKDFKSDIIDKKEEQE</sequence>
<keyword evidence="8 10" id="KW-0255">Endonuclease</keyword>
<dbReference type="PANTHER" id="PTHR10954">
    <property type="entry name" value="RIBONUCLEASE H2 SUBUNIT A"/>
    <property type="match status" value="1"/>
</dbReference>
<accession>A0ABX4H6A3</accession>
<evidence type="ECO:0000256" key="2">
    <source>
        <dbReference type="ARBA" id="ARBA00004065"/>
    </source>
</evidence>
<dbReference type="PANTHER" id="PTHR10954:SF23">
    <property type="entry name" value="RIBONUCLEASE"/>
    <property type="match status" value="1"/>
</dbReference>
<feature type="binding site" evidence="10">
    <location>
        <position position="27"/>
    </location>
    <ligand>
        <name>a divalent metal cation</name>
        <dbReference type="ChEBI" id="CHEBI:60240"/>
    </ligand>
</feature>
<comment type="similarity">
    <text evidence="4">Belongs to the RNase HII family. RnhC subfamily.</text>
</comment>
<dbReference type="CDD" id="cd06590">
    <property type="entry name" value="RNase_HII_bacteria_HIII_like"/>
    <property type="match status" value="1"/>
</dbReference>